<reference evidence="1" key="1">
    <citation type="submission" date="2021-07" db="EMBL/GenBank/DDBJ databases">
        <authorList>
            <person name="Durling M."/>
        </authorList>
    </citation>
    <scope>NUCLEOTIDE SEQUENCE</scope>
</reference>
<comment type="caution">
    <text evidence="1">The sequence shown here is derived from an EMBL/GenBank/DDBJ whole genome shotgun (WGS) entry which is preliminary data.</text>
</comment>
<evidence type="ECO:0000313" key="1">
    <source>
        <dbReference type="EMBL" id="CAG8953946.1"/>
    </source>
</evidence>
<organism evidence="1 2">
    <name type="scientific">Hymenoscyphus fraxineus</name>
    <dbReference type="NCBI Taxonomy" id="746836"/>
    <lineage>
        <taxon>Eukaryota</taxon>
        <taxon>Fungi</taxon>
        <taxon>Dikarya</taxon>
        <taxon>Ascomycota</taxon>
        <taxon>Pezizomycotina</taxon>
        <taxon>Leotiomycetes</taxon>
        <taxon>Helotiales</taxon>
        <taxon>Helotiaceae</taxon>
        <taxon>Hymenoscyphus</taxon>
    </lineage>
</organism>
<protein>
    <submittedName>
        <fullName evidence="1">Uncharacterized protein</fullName>
    </submittedName>
</protein>
<dbReference type="AlphaFoldDB" id="A0A9N9PNU7"/>
<sequence>MAIFPRTFSLYRSGGGLWHEIAQLPLTTRKVSSIVVTVRTLGSRLQAMWEEWHEDHVDQEQEFVTYGDLSDEDRPYRDGAGDGKWEEDSDAEFLIKCCGEDRPMVKNTNLVATPSAGRHFVTIHDYISAVHPWLSSVRKYIITCKILADPEDEDTCPDERNFAATEWVVAYCSMTVDSEGVGLEIQQKKLWIDRNSLGPPRSGPSPFEIQFMVRLRAERQRSGRPFISWLDHLKENEVEEALATAGTEATSLFI</sequence>
<proteinExistence type="predicted"/>
<dbReference type="Proteomes" id="UP000696280">
    <property type="component" value="Unassembled WGS sequence"/>
</dbReference>
<gene>
    <name evidence="1" type="ORF">HYFRA_00010907</name>
</gene>
<dbReference type="EMBL" id="CAJVRL010000054">
    <property type="protein sequence ID" value="CAG8953946.1"/>
    <property type="molecule type" value="Genomic_DNA"/>
</dbReference>
<dbReference type="OrthoDB" id="3944545at2759"/>
<name>A0A9N9PNU7_9HELO</name>
<accession>A0A9N9PNU7</accession>
<keyword evidence="2" id="KW-1185">Reference proteome</keyword>
<evidence type="ECO:0000313" key="2">
    <source>
        <dbReference type="Proteomes" id="UP000696280"/>
    </source>
</evidence>